<comment type="caution">
    <text evidence="9">The sequence shown here is derived from an EMBL/GenBank/DDBJ whole genome shotgun (WGS) entry which is preliminary data.</text>
</comment>
<dbReference type="GO" id="GO:0005829">
    <property type="term" value="C:cytosol"/>
    <property type="evidence" value="ECO:0007669"/>
    <property type="project" value="TreeGrafter"/>
</dbReference>
<feature type="domain" description="Malonyl-CoA:ACP transacylase (MAT)" evidence="8">
    <location>
        <begin position="11"/>
        <end position="319"/>
    </location>
</feature>
<evidence type="ECO:0000256" key="7">
    <source>
        <dbReference type="PIRSR" id="PIRSR000446-1"/>
    </source>
</evidence>
<dbReference type="PIRSF" id="PIRSF000446">
    <property type="entry name" value="Mct"/>
    <property type="match status" value="1"/>
</dbReference>
<evidence type="ECO:0000256" key="3">
    <source>
        <dbReference type="ARBA" id="ARBA00022679"/>
    </source>
</evidence>
<keyword evidence="10" id="KW-1185">Reference proteome</keyword>
<evidence type="ECO:0000256" key="6">
    <source>
        <dbReference type="PIRNR" id="PIRNR000446"/>
    </source>
</evidence>
<dbReference type="SUPFAM" id="SSF55048">
    <property type="entry name" value="Probable ACP-binding domain of malonyl-CoA ACP transacylase"/>
    <property type="match status" value="1"/>
</dbReference>
<dbReference type="InterPro" id="IPR024925">
    <property type="entry name" value="Malonyl_CoA-ACP_transAc"/>
</dbReference>
<dbReference type="InterPro" id="IPR050858">
    <property type="entry name" value="Mal-CoA-ACP_Trans/PKS_FabD"/>
</dbReference>
<comment type="catalytic activity">
    <reaction evidence="5 6">
        <text>holo-[ACP] + malonyl-CoA = malonyl-[ACP] + CoA</text>
        <dbReference type="Rhea" id="RHEA:41792"/>
        <dbReference type="Rhea" id="RHEA-COMP:9623"/>
        <dbReference type="Rhea" id="RHEA-COMP:9685"/>
        <dbReference type="ChEBI" id="CHEBI:57287"/>
        <dbReference type="ChEBI" id="CHEBI:57384"/>
        <dbReference type="ChEBI" id="CHEBI:64479"/>
        <dbReference type="ChEBI" id="CHEBI:78449"/>
        <dbReference type="EC" id="2.3.1.39"/>
    </reaction>
</comment>
<evidence type="ECO:0000256" key="2">
    <source>
        <dbReference type="ARBA" id="ARBA00018953"/>
    </source>
</evidence>
<dbReference type="InterPro" id="IPR016035">
    <property type="entry name" value="Acyl_Trfase/lysoPLipase"/>
</dbReference>
<dbReference type="OrthoDB" id="9808564at2"/>
<dbReference type="AlphaFoldDB" id="A0A3D8J6M9"/>
<dbReference type="Proteomes" id="UP000256424">
    <property type="component" value="Unassembled WGS sequence"/>
</dbReference>
<feature type="active site" evidence="7">
    <location>
        <position position="95"/>
    </location>
</feature>
<feature type="active site" evidence="7">
    <location>
        <position position="220"/>
    </location>
</feature>
<dbReference type="GO" id="GO:0006633">
    <property type="term" value="P:fatty acid biosynthetic process"/>
    <property type="evidence" value="ECO:0007669"/>
    <property type="project" value="TreeGrafter"/>
</dbReference>
<evidence type="ECO:0000256" key="1">
    <source>
        <dbReference type="ARBA" id="ARBA00013258"/>
    </source>
</evidence>
<evidence type="ECO:0000313" key="9">
    <source>
        <dbReference type="EMBL" id="RDU72554.1"/>
    </source>
</evidence>
<dbReference type="InterPro" id="IPR001227">
    <property type="entry name" value="Ac_transferase_dom_sf"/>
</dbReference>
<organism evidence="9 10">
    <name type="scientific">Helicobacter aurati</name>
    <dbReference type="NCBI Taxonomy" id="137778"/>
    <lineage>
        <taxon>Bacteria</taxon>
        <taxon>Pseudomonadati</taxon>
        <taxon>Campylobacterota</taxon>
        <taxon>Epsilonproteobacteria</taxon>
        <taxon>Campylobacterales</taxon>
        <taxon>Helicobacteraceae</taxon>
        <taxon>Helicobacter</taxon>
    </lineage>
</organism>
<proteinExistence type="inferred from homology"/>
<sequence length="328" mass="36156">MADSKKRFAFIYPGQGSQGLGMGKNFRENFSIAKELSQRASECLHVDMDKLLESDEEKLNQTQYTQPAIFLVSAMAHEIVKHEYGIVPDICFGHSLGEVSAYCLNGDTDFESAIMLTHKRGELMFRACSGELQTDSMSDNLHSSSDEVGMLVCLGLHAQKVESLCAGLQQKGLRVWPANYNLETQVVLAGIKQDLHIAAEECKRAGAKRAMLLKMNVASHCPLLSAAIPPFKGLLETNIQDSTTRVISNATLELYHTKQEALRFLTEQLISPVLYYKTVLKAKDLGITHFIEFGHGNILAGLNNKIADVPTISVSSAESLCLFECLLQ</sequence>
<dbReference type="Pfam" id="PF00698">
    <property type="entry name" value="Acyl_transf_1"/>
    <property type="match status" value="1"/>
</dbReference>
<keyword evidence="3 6" id="KW-0808">Transferase</keyword>
<dbReference type="InterPro" id="IPR004410">
    <property type="entry name" value="Malonyl_CoA-ACP_transAc_FabD"/>
</dbReference>
<reference evidence="9 10" key="1">
    <citation type="submission" date="2018-04" db="EMBL/GenBank/DDBJ databases">
        <title>Novel Campyloabacter and Helicobacter Species and Strains.</title>
        <authorList>
            <person name="Mannion A.J."/>
            <person name="Shen Z."/>
            <person name="Fox J.G."/>
        </authorList>
    </citation>
    <scope>NUCLEOTIDE SEQUENCE [LARGE SCALE GENOMIC DNA]</scope>
    <source>
        <strain evidence="9 10">MIT 97-5075</strain>
    </source>
</reference>
<gene>
    <name evidence="9" type="primary">fabD</name>
    <name evidence="9" type="ORF">CQA66_04410</name>
</gene>
<comment type="similarity">
    <text evidence="6">Belongs to the fabD family.</text>
</comment>
<dbReference type="Gene3D" id="3.40.366.10">
    <property type="entry name" value="Malonyl-Coenzyme A Acyl Carrier Protein, domain 2"/>
    <property type="match status" value="1"/>
</dbReference>
<dbReference type="EC" id="2.3.1.39" evidence="1 6"/>
<keyword evidence="4 6" id="KW-0012">Acyltransferase</keyword>
<dbReference type="NCBIfam" id="TIGR00128">
    <property type="entry name" value="fabD"/>
    <property type="match status" value="1"/>
</dbReference>
<evidence type="ECO:0000256" key="5">
    <source>
        <dbReference type="ARBA" id="ARBA00048462"/>
    </source>
</evidence>
<dbReference type="PANTHER" id="PTHR42681:SF1">
    <property type="entry name" value="MALONYL-COA-ACYL CARRIER PROTEIN TRANSACYLASE, MITOCHONDRIAL"/>
    <property type="match status" value="1"/>
</dbReference>
<protein>
    <recommendedName>
        <fullName evidence="2 6">Malonyl CoA-acyl carrier protein transacylase</fullName>
        <ecNumber evidence="1 6">2.3.1.39</ecNumber>
    </recommendedName>
</protein>
<dbReference type="InterPro" id="IPR014043">
    <property type="entry name" value="Acyl_transferase_dom"/>
</dbReference>
<accession>A0A3D8J6M9</accession>
<dbReference type="RefSeq" id="WP_104763539.1">
    <property type="nucleotide sequence ID" value="NZ_FZPM01000025.1"/>
</dbReference>
<name>A0A3D8J6M9_9HELI</name>
<evidence type="ECO:0000256" key="4">
    <source>
        <dbReference type="ARBA" id="ARBA00023315"/>
    </source>
</evidence>
<evidence type="ECO:0000313" key="10">
    <source>
        <dbReference type="Proteomes" id="UP000256424"/>
    </source>
</evidence>
<dbReference type="GO" id="GO:0004314">
    <property type="term" value="F:[acyl-carrier-protein] S-malonyltransferase activity"/>
    <property type="evidence" value="ECO:0007669"/>
    <property type="project" value="UniProtKB-EC"/>
</dbReference>
<dbReference type="Gene3D" id="3.30.70.250">
    <property type="entry name" value="Malonyl-CoA ACP transacylase, ACP-binding"/>
    <property type="match status" value="1"/>
</dbReference>
<dbReference type="EMBL" id="NXLW01000006">
    <property type="protein sequence ID" value="RDU72554.1"/>
    <property type="molecule type" value="Genomic_DNA"/>
</dbReference>
<dbReference type="SUPFAM" id="SSF52151">
    <property type="entry name" value="FabD/lysophospholipase-like"/>
    <property type="match status" value="1"/>
</dbReference>
<dbReference type="InterPro" id="IPR016036">
    <property type="entry name" value="Malonyl_transacylase_ACP-bd"/>
</dbReference>
<evidence type="ECO:0000259" key="8">
    <source>
        <dbReference type="SMART" id="SM00827"/>
    </source>
</evidence>
<dbReference type="SMART" id="SM00827">
    <property type="entry name" value="PKS_AT"/>
    <property type="match status" value="1"/>
</dbReference>
<dbReference type="PANTHER" id="PTHR42681">
    <property type="entry name" value="MALONYL-COA-ACYL CARRIER PROTEIN TRANSACYLASE, MITOCHONDRIAL"/>
    <property type="match status" value="1"/>
</dbReference>